<sequence length="401" mass="44828">VSVTLVILTNGSTRLWQDQPAFLSPGLDSNLSVSEPVAAQKPLVSHASSRIPAPLAAPAPLAVQDPLVYTLSSKSGAPKGKCLDDLYARPGPIVRSKTDGKELEISFLNRPDLIPPNFRTKSLCRDKNNWRSDGIGRPITLPTARLIARAVEVGHPHNGILDLDRPAPERVCAQPVPRIIHFVWLCKPIPSKVALRVASFARLNPNWKIMVLVDKPVKFTEQMIFHNVSDRPAGPIIIHTLASHAHDFRNMDIIRWIRNLSWDPRHGHVCAGMSDVARLETVYKYGGIYMDSDFIPHRAFDDYGDLFRWPFISHKVCAVNIINSIMGFDANSGYLNFSLEAYRQNCLIYHNCMPEGGAGPAFMAMSMLKYNSSDVMFIGQQFFHDSKQELVSHLTENSWGR</sequence>
<accession>A0A813I8V9</accession>
<dbReference type="GO" id="GO:0051999">
    <property type="term" value="P:mannosyl-inositol phosphorylceramide biosynthetic process"/>
    <property type="evidence" value="ECO:0007669"/>
    <property type="project" value="TreeGrafter"/>
</dbReference>
<dbReference type="Proteomes" id="UP000626109">
    <property type="component" value="Unassembled WGS sequence"/>
</dbReference>
<organism evidence="2 3">
    <name type="scientific">Polarella glacialis</name>
    <name type="common">Dinoflagellate</name>
    <dbReference type="NCBI Taxonomy" id="89957"/>
    <lineage>
        <taxon>Eukaryota</taxon>
        <taxon>Sar</taxon>
        <taxon>Alveolata</taxon>
        <taxon>Dinophyceae</taxon>
        <taxon>Suessiales</taxon>
        <taxon>Suessiaceae</taxon>
        <taxon>Polarella</taxon>
    </lineage>
</organism>
<feature type="non-terminal residue" evidence="2">
    <location>
        <position position="1"/>
    </location>
</feature>
<dbReference type="AlphaFoldDB" id="A0A813I8V9"/>
<evidence type="ECO:0000256" key="1">
    <source>
        <dbReference type="ARBA" id="ARBA00022679"/>
    </source>
</evidence>
<name>A0A813I8V9_POLGL</name>
<dbReference type="InterPro" id="IPR007577">
    <property type="entry name" value="GlycoTrfase_DXD_sugar-bd_CS"/>
</dbReference>
<dbReference type="GO" id="GO:0016020">
    <property type="term" value="C:membrane"/>
    <property type="evidence" value="ECO:0007669"/>
    <property type="project" value="GOC"/>
</dbReference>
<dbReference type="PANTHER" id="PTHR32385">
    <property type="entry name" value="MANNOSYL PHOSPHORYLINOSITOL CERAMIDE SYNTHASE"/>
    <property type="match status" value="1"/>
</dbReference>
<dbReference type="Pfam" id="PF04488">
    <property type="entry name" value="Gly_transf_sug"/>
    <property type="match status" value="1"/>
</dbReference>
<evidence type="ECO:0000313" key="3">
    <source>
        <dbReference type="Proteomes" id="UP000626109"/>
    </source>
</evidence>
<proteinExistence type="predicted"/>
<protein>
    <recommendedName>
        <fullName evidence="4">Alpha 1,4-glycosyltransferase domain-containing protein</fullName>
    </recommendedName>
</protein>
<keyword evidence="1" id="KW-0808">Transferase</keyword>
<dbReference type="EMBL" id="CAJNNW010004311">
    <property type="protein sequence ID" value="CAE8646313.1"/>
    <property type="molecule type" value="Genomic_DNA"/>
</dbReference>
<comment type="caution">
    <text evidence="2">The sequence shown here is derived from an EMBL/GenBank/DDBJ whole genome shotgun (WGS) entry which is preliminary data.</text>
</comment>
<dbReference type="PANTHER" id="PTHR32385:SF15">
    <property type="entry name" value="INOSITOL PHOSPHOCERAMIDE MANNOSYLTRANSFERASE 1"/>
    <property type="match status" value="1"/>
</dbReference>
<gene>
    <name evidence="2" type="ORF">PGLA2088_LOCUS4694</name>
</gene>
<dbReference type="InterPro" id="IPR029044">
    <property type="entry name" value="Nucleotide-diphossugar_trans"/>
</dbReference>
<reference evidence="2" key="1">
    <citation type="submission" date="2021-02" db="EMBL/GenBank/DDBJ databases">
        <authorList>
            <person name="Dougan E. K."/>
            <person name="Rhodes N."/>
            <person name="Thang M."/>
            <person name="Chan C."/>
        </authorList>
    </citation>
    <scope>NUCLEOTIDE SEQUENCE</scope>
</reference>
<dbReference type="SUPFAM" id="SSF53448">
    <property type="entry name" value="Nucleotide-diphospho-sugar transferases"/>
    <property type="match status" value="1"/>
</dbReference>
<dbReference type="GO" id="GO:0000030">
    <property type="term" value="F:mannosyltransferase activity"/>
    <property type="evidence" value="ECO:0007669"/>
    <property type="project" value="TreeGrafter"/>
</dbReference>
<evidence type="ECO:0000313" key="2">
    <source>
        <dbReference type="EMBL" id="CAE8646313.1"/>
    </source>
</evidence>
<dbReference type="Gene3D" id="3.90.550.20">
    <property type="match status" value="1"/>
</dbReference>
<dbReference type="InterPro" id="IPR051706">
    <property type="entry name" value="Glycosyltransferase_domain"/>
</dbReference>
<evidence type="ECO:0008006" key="4">
    <source>
        <dbReference type="Google" id="ProtNLM"/>
    </source>
</evidence>